<organism evidence="1 2">
    <name type="scientific">Colwellia demingiae</name>
    <dbReference type="NCBI Taxonomy" id="89401"/>
    <lineage>
        <taxon>Bacteria</taxon>
        <taxon>Pseudomonadati</taxon>
        <taxon>Pseudomonadota</taxon>
        <taxon>Gammaproteobacteria</taxon>
        <taxon>Alteromonadales</taxon>
        <taxon>Colwelliaceae</taxon>
        <taxon>Colwellia</taxon>
    </lineage>
</organism>
<keyword evidence="2" id="KW-1185">Reference proteome</keyword>
<gene>
    <name evidence="1" type="ORF">ESZ36_03865</name>
</gene>
<dbReference type="Proteomes" id="UP000321822">
    <property type="component" value="Unassembled WGS sequence"/>
</dbReference>
<name>A0A5C6QQ59_9GAMM</name>
<dbReference type="OrthoDB" id="5596796at2"/>
<dbReference type="EMBL" id="VOLT01000002">
    <property type="protein sequence ID" value="TWX70800.1"/>
    <property type="molecule type" value="Genomic_DNA"/>
</dbReference>
<evidence type="ECO:0000313" key="2">
    <source>
        <dbReference type="Proteomes" id="UP000321822"/>
    </source>
</evidence>
<comment type="caution">
    <text evidence="1">The sequence shown here is derived from an EMBL/GenBank/DDBJ whole genome shotgun (WGS) entry which is preliminary data.</text>
</comment>
<dbReference type="InterPro" id="IPR021730">
    <property type="entry name" value="YdbH"/>
</dbReference>
<reference evidence="1 2" key="1">
    <citation type="submission" date="2019-07" db="EMBL/GenBank/DDBJ databases">
        <title>Genomes of sea-ice associated Colwellia species.</title>
        <authorList>
            <person name="Bowman J.P."/>
        </authorList>
    </citation>
    <scope>NUCLEOTIDE SEQUENCE [LARGE SCALE GENOMIC DNA]</scope>
    <source>
        <strain evidence="1 2">ACAM 459</strain>
    </source>
</reference>
<sequence>MRLFKFTLAICLVFVVTFSAVFYSRSSVVTSIVNNYLTQHNSALTCIDFEINNNFDLLITRLCIDSPYAEIELINSLVEWRFEPSKIDVDKLSDAISAINIDAVTVRAKSDIQFPENTTSSTVKITELPTLIRKQLHDLALLSIPIEVDIQTFSYQPLTNKETNKQTHKKTNQSHTYQGQFSVNAQKLSFSLANHKKESVFSLALTKNGDDLSADLATDLAKLRPFIIRHQTALPLSLSTLLINESWSVKGNFNSQLDWQKKTLNMTSKLTDFSFEASQDSSSLGPIELDTTFTWQTVLAGENLHFDFTHEDNLNNGKTSHLKDYERNNIQLAFNSEKLIDLLTVKAVDQQIINVITDNAINSLTVKPLGSLTIDFTQQTIASDSLDISSRNLYGPIELSLSDLLFNFDDDPAITTNLQKAKLSLTGQANIAQLQTYSQQPVKLSVIGGIEQYSNSWQLTLSHGTIFELVQLSLPLNKSASEPTRKSKQSSHKAQPSMKSLISHWQGEVSIAKNDNQQQSKNNGLVTFELDINSQISQLNYPKTLKINGLELKTKLSGSVDDITIGTKVVADNVPIATAMLTGDLRHPSVVVSAQDVLLTDLLALKIKLPVELKLIDGNIDYHLSGQLKNSEDLLANPMTMTLVVQEVTGEVDGTWLQELNWQQKLLLQNGQIQSIRDKTEASPNLTIAKIETATPINNLATSTFIDFSSDNLKLLAYDIRGSLLGGRFDIAKAQWPFSKELPVNVTLTKIDLEKLLELDKKQGIVVTGRVSGELPIHYDGDNFLIKEGNLKNVGDGIIQVYNNPAVEELKASSTELKLAFNALENLHYHHLSSEVSMADDGYMLLDTAIKGRNPDLDNDVNLNLNLSYDLLGLIESLNITEDFESKIIKGLQKTKN</sequence>
<evidence type="ECO:0000313" key="1">
    <source>
        <dbReference type="EMBL" id="TWX70800.1"/>
    </source>
</evidence>
<accession>A0A5C6QQ59</accession>
<protein>
    <submittedName>
        <fullName evidence="1">Uncharacterized protein</fullName>
    </submittedName>
</protein>
<dbReference type="Pfam" id="PF11739">
    <property type="entry name" value="YdbH-like"/>
    <property type="match status" value="1"/>
</dbReference>
<dbReference type="AlphaFoldDB" id="A0A5C6QQ59"/>
<proteinExistence type="predicted"/>